<dbReference type="EMBL" id="JBGEHV010000006">
    <property type="protein sequence ID" value="MEY8038867.1"/>
    <property type="molecule type" value="Genomic_DNA"/>
</dbReference>
<evidence type="ECO:0000313" key="1">
    <source>
        <dbReference type="EMBL" id="MEY8038867.1"/>
    </source>
</evidence>
<protein>
    <recommendedName>
        <fullName evidence="3">PE family protein</fullName>
    </recommendedName>
</protein>
<dbReference type="Proteomes" id="UP001564626">
    <property type="component" value="Unassembled WGS sequence"/>
</dbReference>
<reference evidence="1 2" key="1">
    <citation type="submission" date="2024-08" db="EMBL/GenBank/DDBJ databases">
        <title>Genome mining of Saccharopolyspora cebuensis PGLac3 from Nigerian medicinal plant.</title>
        <authorList>
            <person name="Ezeobiora C.E."/>
            <person name="Igbokwe N.H."/>
            <person name="Amin D.H."/>
            <person name="Mendie U.E."/>
        </authorList>
    </citation>
    <scope>NUCLEOTIDE SEQUENCE [LARGE SCALE GENOMIC DNA]</scope>
    <source>
        <strain evidence="1 2">PGLac3</strain>
    </source>
</reference>
<accession>A0ABV4CCP2</accession>
<keyword evidence="2" id="KW-1185">Reference proteome</keyword>
<gene>
    <name evidence="1" type="ORF">AB8O55_05620</name>
</gene>
<evidence type="ECO:0008006" key="3">
    <source>
        <dbReference type="Google" id="ProtNLM"/>
    </source>
</evidence>
<comment type="caution">
    <text evidence="1">The sequence shown here is derived from an EMBL/GenBank/DDBJ whole genome shotgun (WGS) entry which is preliminary data.</text>
</comment>
<evidence type="ECO:0000313" key="2">
    <source>
        <dbReference type="Proteomes" id="UP001564626"/>
    </source>
</evidence>
<dbReference type="RefSeq" id="WP_345367817.1">
    <property type="nucleotide sequence ID" value="NZ_BAABII010000019.1"/>
</dbReference>
<proteinExistence type="predicted"/>
<sequence length="125" mass="13633">MTTPAAPPPPPVPGGAGQTVAVNQDNVLEARKIILAATKDAEDKLKQLRWSLAIEPPAEDDISVAAATVWNKNLITDGDSHFNRLMQYVLNVEQLAVQMEDAAKQYGYTEEEIRASFDDVNRGAE</sequence>
<name>A0ABV4CCP2_9PSEU</name>
<organism evidence="1 2">
    <name type="scientific">Saccharopolyspora cebuensis</name>
    <dbReference type="NCBI Taxonomy" id="418759"/>
    <lineage>
        <taxon>Bacteria</taxon>
        <taxon>Bacillati</taxon>
        <taxon>Actinomycetota</taxon>
        <taxon>Actinomycetes</taxon>
        <taxon>Pseudonocardiales</taxon>
        <taxon>Pseudonocardiaceae</taxon>
        <taxon>Saccharopolyspora</taxon>
    </lineage>
</organism>